<organism evidence="3 4">
    <name type="scientific">Pigmentiphaga soli</name>
    <dbReference type="NCBI Taxonomy" id="1007095"/>
    <lineage>
        <taxon>Bacteria</taxon>
        <taxon>Pseudomonadati</taxon>
        <taxon>Pseudomonadota</taxon>
        <taxon>Betaproteobacteria</taxon>
        <taxon>Burkholderiales</taxon>
        <taxon>Alcaligenaceae</taxon>
        <taxon>Pigmentiphaga</taxon>
    </lineage>
</organism>
<dbReference type="PROSITE" id="PS00571">
    <property type="entry name" value="AMIDASES"/>
    <property type="match status" value="1"/>
</dbReference>
<dbReference type="InterPro" id="IPR036928">
    <property type="entry name" value="AS_sf"/>
</dbReference>
<feature type="domain" description="Amidase" evidence="2">
    <location>
        <begin position="28"/>
        <end position="440"/>
    </location>
</feature>
<dbReference type="Gene3D" id="3.90.1300.10">
    <property type="entry name" value="Amidase signature (AS) domain"/>
    <property type="match status" value="1"/>
</dbReference>
<dbReference type="PANTHER" id="PTHR11895:SF176">
    <property type="entry name" value="AMIDASE AMID-RELATED"/>
    <property type="match status" value="1"/>
</dbReference>
<keyword evidence="4" id="KW-1185">Reference proteome</keyword>
<gene>
    <name evidence="3" type="ORF">GCM10023144_43200</name>
</gene>
<dbReference type="InterPro" id="IPR020556">
    <property type="entry name" value="Amidase_CS"/>
</dbReference>
<evidence type="ECO:0000256" key="1">
    <source>
        <dbReference type="SAM" id="MobiDB-lite"/>
    </source>
</evidence>
<name>A0ABP8HP63_9BURK</name>
<dbReference type="InterPro" id="IPR023631">
    <property type="entry name" value="Amidase_dom"/>
</dbReference>
<evidence type="ECO:0000313" key="3">
    <source>
        <dbReference type="EMBL" id="GAA4341912.1"/>
    </source>
</evidence>
<protein>
    <submittedName>
        <fullName evidence="3">Amidase</fullName>
    </submittedName>
</protein>
<dbReference type="InterPro" id="IPR000120">
    <property type="entry name" value="Amidase"/>
</dbReference>
<evidence type="ECO:0000313" key="4">
    <source>
        <dbReference type="Proteomes" id="UP001501671"/>
    </source>
</evidence>
<comment type="caution">
    <text evidence="3">The sequence shown here is derived from an EMBL/GenBank/DDBJ whole genome shotgun (WGS) entry which is preliminary data.</text>
</comment>
<evidence type="ECO:0000259" key="2">
    <source>
        <dbReference type="Pfam" id="PF01425"/>
    </source>
</evidence>
<reference evidence="4" key="1">
    <citation type="journal article" date="2019" name="Int. J. Syst. Evol. Microbiol.">
        <title>The Global Catalogue of Microorganisms (GCM) 10K type strain sequencing project: providing services to taxonomists for standard genome sequencing and annotation.</title>
        <authorList>
            <consortium name="The Broad Institute Genomics Platform"/>
            <consortium name="The Broad Institute Genome Sequencing Center for Infectious Disease"/>
            <person name="Wu L."/>
            <person name="Ma J."/>
        </authorList>
    </citation>
    <scope>NUCLEOTIDE SEQUENCE [LARGE SCALE GENOMIC DNA]</scope>
    <source>
        <strain evidence="4">JCM 17666</strain>
    </source>
</reference>
<dbReference type="Proteomes" id="UP001501671">
    <property type="component" value="Unassembled WGS sequence"/>
</dbReference>
<dbReference type="PANTHER" id="PTHR11895">
    <property type="entry name" value="TRANSAMIDASE"/>
    <property type="match status" value="1"/>
</dbReference>
<sequence length="457" mass="48299">MADVPAFHQYGAVELGRRLRAGECQAEEVAEHFIDRIRACPDPAVFLHATFDRARREAGASGERLRRGAPLGPLDGVPVVWKDVFDLAGTPTTAGSRLLADRGPPVADADVVHRAGLAGLVSLGKTNLTEFANSALGLNPHYGTPHNPRAADAPRVPGGSSSGAAVAVARGLAPLAVGTDTGGSIRTPAAFNGLAGFKASVGRYDMRGVFPLAPSLDSVGLLAGSVADCAALDAALCGDARLPVPQDPLCCHVPADILAWADPDVRENFESVLACLERHGIACRMLALPDFGLIEEGMRRHGGISLAEAYREHRNWVESPQGARLMDPFVRQRILKGRAMSAYDLLALQALRRDCAGRVWAAVRGGPLLMPTAPHVAPLLGQVEGSPAEFERLNRRTTCFSVMANMLDGCSVSIPSGRGQAGMPVGVSLGMPAGSERELLSWALRVESAIQYRVEEK</sequence>
<feature type="region of interest" description="Disordered" evidence="1">
    <location>
        <begin position="139"/>
        <end position="158"/>
    </location>
</feature>
<dbReference type="EMBL" id="BAABFO010000031">
    <property type="protein sequence ID" value="GAA4341912.1"/>
    <property type="molecule type" value="Genomic_DNA"/>
</dbReference>
<proteinExistence type="predicted"/>
<dbReference type="SUPFAM" id="SSF75304">
    <property type="entry name" value="Amidase signature (AS) enzymes"/>
    <property type="match status" value="1"/>
</dbReference>
<dbReference type="Pfam" id="PF01425">
    <property type="entry name" value="Amidase"/>
    <property type="match status" value="1"/>
</dbReference>
<accession>A0ABP8HP63</accession>
<dbReference type="RefSeq" id="WP_345252000.1">
    <property type="nucleotide sequence ID" value="NZ_BAABFO010000031.1"/>
</dbReference>